<accession>A0A2N9WVU3</accession>
<organism evidence="1 2">
    <name type="scientific">Snodgrassella alvi</name>
    <dbReference type="NCBI Taxonomy" id="1196083"/>
    <lineage>
        <taxon>Bacteria</taxon>
        <taxon>Pseudomonadati</taxon>
        <taxon>Pseudomonadota</taxon>
        <taxon>Betaproteobacteria</taxon>
        <taxon>Neisseriales</taxon>
        <taxon>Neisseriaceae</taxon>
        <taxon>Snodgrassella</taxon>
    </lineage>
</organism>
<name>A0A2N9WVU3_9NEIS</name>
<protein>
    <submittedName>
        <fullName evidence="1">Uncharacterized protein</fullName>
    </submittedName>
</protein>
<dbReference type="EMBL" id="MDVB01000015">
    <property type="protein sequence ID" value="PIT17543.1"/>
    <property type="molecule type" value="Genomic_DNA"/>
</dbReference>
<proteinExistence type="predicted"/>
<dbReference type="RefSeq" id="WP_100113169.1">
    <property type="nucleotide sequence ID" value="NZ_MDVB01000015.1"/>
</dbReference>
<gene>
    <name evidence="1" type="ORF">BGI32_02330</name>
</gene>
<reference evidence="1 2" key="1">
    <citation type="journal article" date="2017" name="MBio">
        <title>Type VI secretion-mediated competition in the bee gut microbiome.</title>
        <authorList>
            <person name="Steele M.I."/>
            <person name="Kwong W.K."/>
            <person name="Powell J.E."/>
            <person name="Whiteley M."/>
            <person name="Moran N.A."/>
        </authorList>
    </citation>
    <scope>NUCLEOTIDE SEQUENCE [LARGE SCALE GENOMIC DNA]</scope>
    <source>
        <strain evidence="1 2">App2-2</strain>
    </source>
</reference>
<sequence>MHPPAGGIHFLKQLPQTAQTIIAHAAIQADTDLPKNQLELEHRQPIMHNVTTGFIKFYSLRPMNYQLNNFAAYPATEHSASKPPLSAFVGIVRHDNVGTPLFGYNLERPLKKRLYCRLTLKVSLEAELHQGNVHL</sequence>
<evidence type="ECO:0000313" key="1">
    <source>
        <dbReference type="EMBL" id="PIT17543.1"/>
    </source>
</evidence>
<dbReference type="Proteomes" id="UP000231293">
    <property type="component" value="Unassembled WGS sequence"/>
</dbReference>
<dbReference type="AlphaFoldDB" id="A0A2N9WVU3"/>
<comment type="caution">
    <text evidence="1">The sequence shown here is derived from an EMBL/GenBank/DDBJ whole genome shotgun (WGS) entry which is preliminary data.</text>
</comment>
<evidence type="ECO:0000313" key="2">
    <source>
        <dbReference type="Proteomes" id="UP000231293"/>
    </source>
</evidence>